<proteinExistence type="predicted"/>
<protein>
    <submittedName>
        <fullName evidence="1">Uncharacterized protein</fullName>
    </submittedName>
</protein>
<comment type="caution">
    <text evidence="1">The sequence shown here is derived from an EMBL/GenBank/DDBJ whole genome shotgun (WGS) entry which is preliminary data.</text>
</comment>
<dbReference type="EMBL" id="BARS01042914">
    <property type="protein sequence ID" value="GAG33972.1"/>
    <property type="molecule type" value="Genomic_DNA"/>
</dbReference>
<gene>
    <name evidence="1" type="ORF">S01H1_65040</name>
</gene>
<organism evidence="1">
    <name type="scientific">marine sediment metagenome</name>
    <dbReference type="NCBI Taxonomy" id="412755"/>
    <lineage>
        <taxon>unclassified sequences</taxon>
        <taxon>metagenomes</taxon>
        <taxon>ecological metagenomes</taxon>
    </lineage>
</organism>
<reference evidence="1" key="1">
    <citation type="journal article" date="2014" name="Front. Microbiol.">
        <title>High frequency of phylogenetically diverse reductive dehalogenase-homologous genes in deep subseafloor sedimentary metagenomes.</title>
        <authorList>
            <person name="Kawai M."/>
            <person name="Futagami T."/>
            <person name="Toyoda A."/>
            <person name="Takaki Y."/>
            <person name="Nishi S."/>
            <person name="Hori S."/>
            <person name="Arai W."/>
            <person name="Tsubouchi T."/>
            <person name="Morono Y."/>
            <person name="Uchiyama I."/>
            <person name="Ito T."/>
            <person name="Fujiyama A."/>
            <person name="Inagaki F."/>
            <person name="Takami H."/>
        </authorList>
    </citation>
    <scope>NUCLEOTIDE SEQUENCE</scope>
    <source>
        <strain evidence="1">Expedition CK06-06</strain>
    </source>
</reference>
<name>X0XF23_9ZZZZ</name>
<feature type="non-terminal residue" evidence="1">
    <location>
        <position position="1"/>
    </location>
</feature>
<accession>X0XF23</accession>
<sequence length="56" mass="6200">PDASETISSMYLFTYWNGNAPQDQEVNIQYMKYVQAGTGLAVDAYGNKYVNSGQVT</sequence>
<evidence type="ECO:0000313" key="1">
    <source>
        <dbReference type="EMBL" id="GAG33972.1"/>
    </source>
</evidence>
<dbReference type="AlphaFoldDB" id="X0XF23"/>